<name>A0A0R3SEQ7_HYMDI</name>
<accession>A0A0R3SEQ7</accession>
<comment type="function">
    <text evidence="1">Actins are highly conserved proteins that are involved in various types of cell motility and are ubiquitously expressed in all eukaryotic cells.</text>
</comment>
<evidence type="ECO:0000313" key="2">
    <source>
        <dbReference type="EMBL" id="VDL29713.1"/>
    </source>
</evidence>
<dbReference type="WBParaSite" id="HDID_0000326901-mRNA-1">
    <property type="protein sequence ID" value="HDID_0000326901-mRNA-1"/>
    <property type="gene ID" value="HDID_0000326901"/>
</dbReference>
<evidence type="ECO:0000313" key="4">
    <source>
        <dbReference type="WBParaSite" id="HDID_0000326901-mRNA-1"/>
    </source>
</evidence>
<dbReference type="AlphaFoldDB" id="A0A0R3SEQ7"/>
<dbReference type="SUPFAM" id="SSF53067">
    <property type="entry name" value="Actin-like ATPase domain"/>
    <property type="match status" value="1"/>
</dbReference>
<dbReference type="Gene3D" id="3.30.420.40">
    <property type="match status" value="1"/>
</dbReference>
<dbReference type="InterPro" id="IPR043129">
    <property type="entry name" value="ATPase_NBD"/>
</dbReference>
<proteinExistence type="predicted"/>
<dbReference type="PANTHER" id="PTHR11937">
    <property type="entry name" value="ACTIN"/>
    <property type="match status" value="1"/>
</dbReference>
<gene>
    <name evidence="2" type="ORF">HDID_LOCUS3267</name>
</gene>
<protein>
    <submittedName>
        <fullName evidence="4">DDE_Tnp_1_7 domain-containing protein</fullName>
    </submittedName>
</protein>
<organism evidence="4">
    <name type="scientific">Hymenolepis diminuta</name>
    <name type="common">Rat tapeworm</name>
    <dbReference type="NCBI Taxonomy" id="6216"/>
    <lineage>
        <taxon>Eukaryota</taxon>
        <taxon>Metazoa</taxon>
        <taxon>Spiralia</taxon>
        <taxon>Lophotrochozoa</taxon>
        <taxon>Platyhelminthes</taxon>
        <taxon>Cestoda</taxon>
        <taxon>Eucestoda</taxon>
        <taxon>Cyclophyllidea</taxon>
        <taxon>Hymenolepididae</taxon>
        <taxon>Hymenolepis</taxon>
    </lineage>
</organism>
<sequence length="103" mass="11595">MRLSSPYYLFIDSGQSVTHTGPVSESYALSHATERSPFVGHGHNDYLGKMFCKQGFCFFSVSRTEGIKEKLCYVTLNYDSDKQKATKKSYQLSYGNVNEIGSE</sequence>
<dbReference type="STRING" id="6216.A0A0R3SEQ7"/>
<evidence type="ECO:0000256" key="1">
    <source>
        <dbReference type="ARBA" id="ARBA00003520"/>
    </source>
</evidence>
<evidence type="ECO:0000313" key="3">
    <source>
        <dbReference type="Proteomes" id="UP000274504"/>
    </source>
</evidence>
<reference evidence="2 3" key="2">
    <citation type="submission" date="2018-11" db="EMBL/GenBank/DDBJ databases">
        <authorList>
            <consortium name="Pathogen Informatics"/>
        </authorList>
    </citation>
    <scope>NUCLEOTIDE SEQUENCE [LARGE SCALE GENOMIC DNA]</scope>
</reference>
<dbReference type="InterPro" id="IPR004000">
    <property type="entry name" value="Actin"/>
</dbReference>
<dbReference type="Gene3D" id="3.90.640.10">
    <property type="entry name" value="Actin, Chain A, domain 4"/>
    <property type="match status" value="1"/>
</dbReference>
<dbReference type="Proteomes" id="UP000274504">
    <property type="component" value="Unassembled WGS sequence"/>
</dbReference>
<dbReference type="OrthoDB" id="6220758at2759"/>
<dbReference type="EMBL" id="UYSG01000955">
    <property type="protein sequence ID" value="VDL29713.1"/>
    <property type="molecule type" value="Genomic_DNA"/>
</dbReference>
<reference evidence="4" key="1">
    <citation type="submission" date="2017-02" db="UniProtKB">
        <authorList>
            <consortium name="WormBaseParasite"/>
        </authorList>
    </citation>
    <scope>IDENTIFICATION</scope>
</reference>